<dbReference type="InterPro" id="IPR009711">
    <property type="entry name" value="UPF0473"/>
</dbReference>
<evidence type="ECO:0000313" key="2">
    <source>
        <dbReference type="Proteomes" id="UP000637720"/>
    </source>
</evidence>
<proteinExistence type="predicted"/>
<dbReference type="RefSeq" id="WP_188817869.1">
    <property type="nucleotide sequence ID" value="NZ_BMOF01000048.1"/>
</dbReference>
<evidence type="ECO:0000313" key="1">
    <source>
        <dbReference type="EMBL" id="GGK05751.1"/>
    </source>
</evidence>
<dbReference type="Proteomes" id="UP000637720">
    <property type="component" value="Unassembled WGS sequence"/>
</dbReference>
<sequence length="104" mass="12165">MTEPRMAREVFYLREAMGDEVALVGDGSEERYRVLTEFDLDGTVYAVLKGRRDADGEDWYLFRVRFGNDGPVAVEPIEDEDEWERAAEAFDEWLYFQEEENAGR</sequence>
<organism evidence="1 2">
    <name type="scientific">Calditerricola satsumensis</name>
    <dbReference type="NCBI Taxonomy" id="373054"/>
    <lineage>
        <taxon>Bacteria</taxon>
        <taxon>Bacillati</taxon>
        <taxon>Bacillota</taxon>
        <taxon>Bacilli</taxon>
        <taxon>Bacillales</taxon>
        <taxon>Bacillaceae</taxon>
        <taxon>Calditerricola</taxon>
    </lineage>
</organism>
<evidence type="ECO:0008006" key="3">
    <source>
        <dbReference type="Google" id="ProtNLM"/>
    </source>
</evidence>
<dbReference type="AlphaFoldDB" id="A0A8J3BDD7"/>
<dbReference type="EMBL" id="BMOF01000048">
    <property type="protein sequence ID" value="GGK05751.1"/>
    <property type="molecule type" value="Genomic_DNA"/>
</dbReference>
<name>A0A8J3BDD7_9BACI</name>
<accession>A0A8J3BDD7</accession>
<gene>
    <name evidence="1" type="ORF">GCM10007043_19740</name>
</gene>
<reference evidence="1" key="2">
    <citation type="submission" date="2020-09" db="EMBL/GenBank/DDBJ databases">
        <authorList>
            <person name="Sun Q."/>
            <person name="Ohkuma M."/>
        </authorList>
    </citation>
    <scope>NUCLEOTIDE SEQUENCE</scope>
    <source>
        <strain evidence="1">JCM 14719</strain>
    </source>
</reference>
<keyword evidence="2" id="KW-1185">Reference proteome</keyword>
<reference evidence="1" key="1">
    <citation type="journal article" date="2014" name="Int. J. Syst. Evol. Microbiol.">
        <title>Complete genome sequence of Corynebacterium casei LMG S-19264T (=DSM 44701T), isolated from a smear-ripened cheese.</title>
        <authorList>
            <consortium name="US DOE Joint Genome Institute (JGI-PGF)"/>
            <person name="Walter F."/>
            <person name="Albersmeier A."/>
            <person name="Kalinowski J."/>
            <person name="Ruckert C."/>
        </authorList>
    </citation>
    <scope>NUCLEOTIDE SEQUENCE</scope>
    <source>
        <strain evidence="1">JCM 14719</strain>
    </source>
</reference>
<comment type="caution">
    <text evidence="1">The sequence shown here is derived from an EMBL/GenBank/DDBJ whole genome shotgun (WGS) entry which is preliminary data.</text>
</comment>
<protein>
    <recommendedName>
        <fullName evidence="3">DUF1292 domain-containing protein</fullName>
    </recommendedName>
</protein>
<dbReference type="Pfam" id="PF06949">
    <property type="entry name" value="DUF1292"/>
    <property type="match status" value="1"/>
</dbReference>